<accession>A0A1D8P5D8</accession>
<name>A0A1D8P5D8_9FLAO</name>
<sequence>MEITKTLLTKTCHFIIQTTFGNDLVAQESGSGTSGHLLRYPPPNGVPNQYYKFLIYHDPDKDRKFRMVVVGWPEFQVQLESDRARIVKFADSDYQRFIFKIAPPPTIETDKNKQWYYLQGIGVNLNFDFATHRYVFPSINSKDEAKLKLVPIDVVEPDTSKLQAPISLLNSEIKPPAHYINTEGDEWGNKVISKEAIPASLIKDEDYRTKSDQIKISPYYYLKREKFWSSKRLPIITLSKQNKTEVSEEYTSSFTSTDYQSVEKVIGHTFNASIEVYGKKTTEVGVQDSGLSASQKNEVGGSLKLAYQFQDQTTTLNQKTQSKEENIKKTLKKTYRQLDSNEGDIRLRHWVPVDRYTLTNSRGKIIGQWEHTDPNQITHQEVNR</sequence>
<evidence type="ECO:0000313" key="3">
    <source>
        <dbReference type="Proteomes" id="UP000176050"/>
    </source>
</evidence>
<gene>
    <name evidence="2" type="ORF">LPB138_03405</name>
</gene>
<evidence type="ECO:0000259" key="1">
    <source>
        <dbReference type="Pfam" id="PF05431"/>
    </source>
</evidence>
<proteinExistence type="predicted"/>
<evidence type="ECO:0000313" key="2">
    <source>
        <dbReference type="EMBL" id="AOW19788.1"/>
    </source>
</evidence>
<feature type="domain" description="Insecticidal crystal toxin" evidence="1">
    <location>
        <begin position="195"/>
        <end position="374"/>
    </location>
</feature>
<dbReference type="Pfam" id="PF05431">
    <property type="entry name" value="Toxin_10"/>
    <property type="match status" value="1"/>
</dbReference>
<reference evidence="2 3" key="1">
    <citation type="submission" date="2016-10" db="EMBL/GenBank/DDBJ databases">
        <title>Lutibacter sp. LPB0138, isolated from marine gastropod.</title>
        <authorList>
            <person name="Kim E."/>
            <person name="Yi H."/>
        </authorList>
    </citation>
    <scope>NUCLEOTIDE SEQUENCE [LARGE SCALE GENOMIC DNA]</scope>
    <source>
        <strain evidence="2 3">LPB0138</strain>
    </source>
</reference>
<dbReference type="Proteomes" id="UP000176050">
    <property type="component" value="Chromosome"/>
</dbReference>
<dbReference type="RefSeq" id="WP_070235910.1">
    <property type="nucleotide sequence ID" value="NZ_CP017478.1"/>
</dbReference>
<protein>
    <recommendedName>
        <fullName evidence="1">Insecticidal crystal toxin domain-containing protein</fullName>
    </recommendedName>
</protein>
<keyword evidence="3" id="KW-1185">Reference proteome</keyword>
<dbReference type="InterPro" id="IPR008872">
    <property type="entry name" value="Toxin_P42"/>
</dbReference>
<organism evidence="2 3">
    <name type="scientific">Urechidicola croceus</name>
    <dbReference type="NCBI Taxonomy" id="1850246"/>
    <lineage>
        <taxon>Bacteria</taxon>
        <taxon>Pseudomonadati</taxon>
        <taxon>Bacteroidota</taxon>
        <taxon>Flavobacteriia</taxon>
        <taxon>Flavobacteriales</taxon>
        <taxon>Flavobacteriaceae</taxon>
        <taxon>Urechidicola</taxon>
    </lineage>
</organism>
<dbReference type="EMBL" id="CP017478">
    <property type="protein sequence ID" value="AOW19788.1"/>
    <property type="molecule type" value="Genomic_DNA"/>
</dbReference>
<dbReference type="OrthoDB" id="2576162at2"/>
<dbReference type="AlphaFoldDB" id="A0A1D8P5D8"/>
<dbReference type="GO" id="GO:0090729">
    <property type="term" value="F:toxin activity"/>
    <property type="evidence" value="ECO:0007669"/>
    <property type="project" value="InterPro"/>
</dbReference>
<dbReference type="KEGG" id="lul:LPB138_03405"/>